<dbReference type="InterPro" id="IPR003615">
    <property type="entry name" value="HNH_nuc"/>
</dbReference>
<dbReference type="KEGG" id="amol:AMOL_0167"/>
<accession>A0A2G1DEH1</accession>
<evidence type="ECO:0000259" key="3">
    <source>
        <dbReference type="SMART" id="SM00507"/>
    </source>
</evidence>
<keyword evidence="2" id="KW-1133">Transmembrane helix</keyword>
<feature type="coiled-coil region" evidence="1">
    <location>
        <begin position="57"/>
        <end position="84"/>
    </location>
</feature>
<dbReference type="GO" id="GO:0008270">
    <property type="term" value="F:zinc ion binding"/>
    <property type="evidence" value="ECO:0007669"/>
    <property type="project" value="InterPro"/>
</dbReference>
<keyword evidence="6" id="KW-1185">Reference proteome</keyword>
<keyword evidence="5" id="KW-0378">Hydrolase</keyword>
<evidence type="ECO:0000313" key="7">
    <source>
        <dbReference type="Proteomes" id="UP000262712"/>
    </source>
</evidence>
<keyword evidence="5" id="KW-0540">Nuclease</keyword>
<keyword evidence="2" id="KW-0812">Transmembrane</keyword>
<gene>
    <name evidence="4" type="ORF">AMOL_0167</name>
    <name evidence="5" type="ORF">CPU12_13300</name>
</gene>
<protein>
    <submittedName>
        <fullName evidence="5">HNH endonuclease</fullName>
    </submittedName>
</protein>
<dbReference type="Proteomes" id="UP000262712">
    <property type="component" value="Chromosome"/>
</dbReference>
<dbReference type="EMBL" id="CP032098">
    <property type="protein sequence ID" value="AXX91203.1"/>
    <property type="molecule type" value="Genomic_DNA"/>
</dbReference>
<keyword evidence="1" id="KW-0175">Coiled coil</keyword>
<dbReference type="Gene3D" id="1.10.30.50">
    <property type="match status" value="1"/>
</dbReference>
<dbReference type="EMBL" id="NXFY01000030">
    <property type="protein sequence ID" value="PHO16893.1"/>
    <property type="molecule type" value="Genomic_DNA"/>
</dbReference>
<keyword evidence="2" id="KW-0472">Membrane</keyword>
<dbReference type="SMART" id="SM00507">
    <property type="entry name" value="HNHc"/>
    <property type="match status" value="1"/>
</dbReference>
<dbReference type="CDD" id="cd00085">
    <property type="entry name" value="HNHc"/>
    <property type="match status" value="1"/>
</dbReference>
<feature type="transmembrane region" description="Helical" evidence="2">
    <location>
        <begin position="6"/>
        <end position="24"/>
    </location>
</feature>
<dbReference type="AlphaFoldDB" id="A0A2G1DEH1"/>
<evidence type="ECO:0000313" key="5">
    <source>
        <dbReference type="EMBL" id="PHO16893.1"/>
    </source>
</evidence>
<keyword evidence="5" id="KW-0255">Endonuclease</keyword>
<reference evidence="5 6" key="1">
    <citation type="submission" date="2017-09" db="EMBL/GenBank/DDBJ databases">
        <title>Arcobacter canalis sp. nov., a new species isolated from a water canal contaminated with urban sewage.</title>
        <authorList>
            <person name="Perez-Cataluna A."/>
            <person name="Salas-Masso N."/>
            <person name="Figueras M.J."/>
        </authorList>
    </citation>
    <scope>NUCLEOTIDE SEQUENCE [LARGE SCALE GENOMIC DNA]</scope>
    <source>
        <strain evidence="5 6">F98-3</strain>
    </source>
</reference>
<dbReference type="InterPro" id="IPR002711">
    <property type="entry name" value="HNH"/>
</dbReference>
<dbReference type="Pfam" id="PF01844">
    <property type="entry name" value="HNH"/>
    <property type="match status" value="1"/>
</dbReference>
<sequence length="205" mass="24303">MHLDLDFIISGSIIILCIIPLYIYRKKVYKLFRRNGDFNSFLHDIRIHLKETYPNIKFELNNIIKKTENEKDSKRRQILIIEDLVSQFIDYEYELQTQDCIDKDLLWSNYEAGSKPINNRRPNDWIKRKDFTYRRDNCKCKRCGLKISSSDAYVSFVKPLSKGGGYNFENLITLCSDCNKILSSESQENRLRNSLIEEDLLKKVI</sequence>
<dbReference type="GO" id="GO:0004519">
    <property type="term" value="F:endonuclease activity"/>
    <property type="evidence" value="ECO:0007669"/>
    <property type="project" value="UniProtKB-KW"/>
</dbReference>
<evidence type="ECO:0000256" key="2">
    <source>
        <dbReference type="SAM" id="Phobius"/>
    </source>
</evidence>
<evidence type="ECO:0000256" key="1">
    <source>
        <dbReference type="SAM" id="Coils"/>
    </source>
</evidence>
<feature type="domain" description="HNH nuclease" evidence="3">
    <location>
        <begin position="127"/>
        <end position="180"/>
    </location>
</feature>
<proteinExistence type="predicted"/>
<dbReference type="GO" id="GO:0003676">
    <property type="term" value="F:nucleic acid binding"/>
    <property type="evidence" value="ECO:0007669"/>
    <property type="project" value="InterPro"/>
</dbReference>
<name>A0A2G1DEH1_9BACT</name>
<reference evidence="4 7" key="2">
    <citation type="submission" date="2018-08" db="EMBL/GenBank/DDBJ databases">
        <title>Complete genome of the Arcobacter molluscorum type strain LMG 25693.</title>
        <authorList>
            <person name="Miller W.G."/>
            <person name="Yee E."/>
            <person name="Bono J.L."/>
        </authorList>
    </citation>
    <scope>NUCLEOTIDE SEQUENCE [LARGE SCALE GENOMIC DNA]</scope>
    <source>
        <strain evidence="4 7">CECT 7696</strain>
    </source>
</reference>
<organism evidence="5 6">
    <name type="scientific">Malaciobacter molluscorum LMG 25693</name>
    <dbReference type="NCBI Taxonomy" id="870501"/>
    <lineage>
        <taxon>Bacteria</taxon>
        <taxon>Pseudomonadati</taxon>
        <taxon>Campylobacterota</taxon>
        <taxon>Epsilonproteobacteria</taxon>
        <taxon>Campylobacterales</taxon>
        <taxon>Arcobacteraceae</taxon>
        <taxon>Malaciobacter</taxon>
    </lineage>
</organism>
<evidence type="ECO:0000313" key="4">
    <source>
        <dbReference type="EMBL" id="AXX91203.1"/>
    </source>
</evidence>
<dbReference type="Proteomes" id="UP000221222">
    <property type="component" value="Unassembled WGS sequence"/>
</dbReference>
<evidence type="ECO:0000313" key="6">
    <source>
        <dbReference type="Proteomes" id="UP000221222"/>
    </source>
</evidence>